<dbReference type="GeneID" id="119744776"/>
<dbReference type="Proteomes" id="UP000887568">
    <property type="component" value="Unplaced"/>
</dbReference>
<dbReference type="PANTHER" id="PTHR21549">
    <property type="entry name" value="MUTATED IN BLADDER CANCER 1"/>
    <property type="match status" value="1"/>
</dbReference>
<keyword evidence="5" id="KW-1185">Reference proteome</keyword>
<dbReference type="RefSeq" id="XP_038076836.1">
    <property type="nucleotide sequence ID" value="XM_038220908.1"/>
</dbReference>
<evidence type="ECO:0000256" key="3">
    <source>
        <dbReference type="SAM" id="MobiDB-lite"/>
    </source>
</evidence>
<feature type="region of interest" description="Disordered" evidence="3">
    <location>
        <begin position="598"/>
        <end position="623"/>
    </location>
</feature>
<keyword evidence="1 2" id="KW-0175">Coiled coil</keyword>
<evidence type="ECO:0008006" key="6">
    <source>
        <dbReference type="Google" id="ProtNLM"/>
    </source>
</evidence>
<feature type="coiled-coil region" evidence="2">
    <location>
        <begin position="446"/>
        <end position="478"/>
    </location>
</feature>
<evidence type="ECO:0000313" key="4">
    <source>
        <dbReference type="EnsemblMetazoa" id="XP_038076836.1"/>
    </source>
</evidence>
<name>A0A914BM55_PATMI</name>
<dbReference type="OrthoDB" id="448087at2759"/>
<organism evidence="4 5">
    <name type="scientific">Patiria miniata</name>
    <name type="common">Bat star</name>
    <name type="synonym">Asterina miniata</name>
    <dbReference type="NCBI Taxonomy" id="46514"/>
    <lineage>
        <taxon>Eukaryota</taxon>
        <taxon>Metazoa</taxon>
        <taxon>Echinodermata</taxon>
        <taxon>Eleutherozoa</taxon>
        <taxon>Asterozoa</taxon>
        <taxon>Asteroidea</taxon>
        <taxon>Valvatacea</taxon>
        <taxon>Valvatida</taxon>
        <taxon>Asterinidae</taxon>
        <taxon>Patiria</taxon>
    </lineage>
</organism>
<dbReference type="EnsemblMetazoa" id="XM_038220908.1">
    <property type="protein sequence ID" value="XP_038076836.1"/>
    <property type="gene ID" value="LOC119744776"/>
</dbReference>
<dbReference type="CTD" id="130940"/>
<reference evidence="4" key="1">
    <citation type="submission" date="2022-11" db="UniProtKB">
        <authorList>
            <consortium name="EnsemblMetazoa"/>
        </authorList>
    </citation>
    <scope>IDENTIFICATION</scope>
</reference>
<dbReference type="PANTHER" id="PTHR21549:SF1">
    <property type="entry name" value="COILED-COIL DOMAIN-CONTAINING PROTEIN 148"/>
    <property type="match status" value="1"/>
</dbReference>
<evidence type="ECO:0000256" key="1">
    <source>
        <dbReference type="ARBA" id="ARBA00023054"/>
    </source>
</evidence>
<evidence type="ECO:0000313" key="5">
    <source>
        <dbReference type="Proteomes" id="UP000887568"/>
    </source>
</evidence>
<accession>A0A914BM55</accession>
<dbReference type="InterPro" id="IPR039902">
    <property type="entry name" value="CCDC148/CCDC112"/>
</dbReference>
<protein>
    <recommendedName>
        <fullName evidence="6">Coiled-coil domain-containing protein 148</fullName>
    </recommendedName>
</protein>
<proteinExistence type="predicted"/>
<feature type="region of interest" description="Disordered" evidence="3">
    <location>
        <begin position="419"/>
        <end position="443"/>
    </location>
</feature>
<dbReference type="AlphaFoldDB" id="A0A914BM55"/>
<feature type="compositionally biased region" description="Basic and acidic residues" evidence="3">
    <location>
        <begin position="608"/>
        <end position="623"/>
    </location>
</feature>
<dbReference type="OMA" id="KLKKYWA"/>
<evidence type="ECO:0000256" key="2">
    <source>
        <dbReference type="SAM" id="Coils"/>
    </source>
</evidence>
<sequence length="623" mass="73113">MTGRDYRSFVSHYRTGPREIGRAYESDKLLIRMTEGLGSSRYTTPDYEKLKSQALEKKITGNRSLIKVNRLAAISKASQEKSLLKQHGMVWQRELGRLDAQRKRAESEQDSFFLSGTSEQSEIAMFMLEAEDYQLQLDAERKAFKGATADPIWTLREDLQAWLTENSPQFHPGSPRREEIVAQHAQVSETIDSVKEQQQSLLVKLDHEQKALEQDLQSNYLRGLFAGAEKWVVEGVPAEAQILICPDVELRDSVLVEFEILDQRYLARLRELDKLHSDVLRSDTGGWDAGDHFAFQAIVDQYPHDLTNRRALYIDRLRRQLPHKTRSDTVSHEDWSLRHRFYIEHRRTLINCWARDKQELYDKAVAVFADACLAEELQQAAAINRQRQDEICSQLGQKVRRWREQKAEAMRLEDDLASQRRHHFEEQRAKEQEMDKKRRAVDKQKVETYRHKLRKEQEAREEENMRRLAEIKEAMELQAETDRERVSYREALLGERKERYREEKRKEAENEMERERRLDALRQMVEVHVEHDPQRVFQATKAYNAHLGIGVDEDVNIQKPLFDARGFTNEQVLSDPRFKLEQALRKAGLHANPYARAMLGDTKPLKPPRRDQESTVFKDIKQT</sequence>